<protein>
    <submittedName>
        <fullName evidence="2">Uncharacterized protein</fullName>
    </submittedName>
</protein>
<dbReference type="Proteomes" id="UP000887580">
    <property type="component" value="Unplaced"/>
</dbReference>
<accession>A0AC35G6F4</accession>
<name>A0AC35G6F4_9BILA</name>
<proteinExistence type="predicted"/>
<reference evidence="2" key="1">
    <citation type="submission" date="2022-11" db="UniProtKB">
        <authorList>
            <consortium name="WormBaseParasite"/>
        </authorList>
    </citation>
    <scope>IDENTIFICATION</scope>
</reference>
<sequence length="193" mass="22810">MMLFRLIIFFSIFVLSSSYVFKCLGQCECDTDDETIHCHNNRDRQRMELPEKRLKGYNYIGMTHNDIRVLPSEDLLLEKFPDLQAIDVELNPNFDCSTLPQYSKVQVLSDCGKETSDLKNEVYEIMPPSDDCDNECQLKRHYDSLHAYVLKLWEMLKEKFEHLNKTQFVTDVRNWINELIENIKNKTKSENAN</sequence>
<evidence type="ECO:0000313" key="1">
    <source>
        <dbReference type="Proteomes" id="UP000887580"/>
    </source>
</evidence>
<dbReference type="WBParaSite" id="PS1159_v2.g23891.t1">
    <property type="protein sequence ID" value="PS1159_v2.g23891.t1"/>
    <property type="gene ID" value="PS1159_v2.g23891"/>
</dbReference>
<organism evidence="1 2">
    <name type="scientific">Panagrolaimus sp. PS1159</name>
    <dbReference type="NCBI Taxonomy" id="55785"/>
    <lineage>
        <taxon>Eukaryota</taxon>
        <taxon>Metazoa</taxon>
        <taxon>Ecdysozoa</taxon>
        <taxon>Nematoda</taxon>
        <taxon>Chromadorea</taxon>
        <taxon>Rhabditida</taxon>
        <taxon>Tylenchina</taxon>
        <taxon>Panagrolaimomorpha</taxon>
        <taxon>Panagrolaimoidea</taxon>
        <taxon>Panagrolaimidae</taxon>
        <taxon>Panagrolaimus</taxon>
    </lineage>
</organism>
<evidence type="ECO:0000313" key="2">
    <source>
        <dbReference type="WBParaSite" id="PS1159_v2.g23891.t1"/>
    </source>
</evidence>